<evidence type="ECO:0008006" key="2">
    <source>
        <dbReference type="Google" id="ProtNLM"/>
    </source>
</evidence>
<comment type="caution">
    <text evidence="1">The sequence shown here is derived from an EMBL/GenBank/DDBJ whole genome shotgun (WGS) entry which is preliminary data.</text>
</comment>
<proteinExistence type="predicted"/>
<gene>
    <name evidence="1" type="ORF">SDC9_168007</name>
</gene>
<dbReference type="AlphaFoldDB" id="A0A645G1C0"/>
<dbReference type="InterPro" id="IPR032272">
    <property type="entry name" value="DUF4834"/>
</dbReference>
<protein>
    <recommendedName>
        <fullName evidence="2">DUF4834 domain-containing protein</fullName>
    </recommendedName>
</protein>
<dbReference type="EMBL" id="VSSQ01068434">
    <property type="protein sequence ID" value="MPN20628.1"/>
    <property type="molecule type" value="Genomic_DNA"/>
</dbReference>
<accession>A0A645G1C0</accession>
<reference evidence="1" key="1">
    <citation type="submission" date="2019-08" db="EMBL/GenBank/DDBJ databases">
        <authorList>
            <person name="Kucharzyk K."/>
            <person name="Murdoch R.W."/>
            <person name="Higgins S."/>
            <person name="Loffler F."/>
        </authorList>
    </citation>
    <scope>NUCLEOTIDE SEQUENCE</scope>
</reference>
<evidence type="ECO:0000313" key="1">
    <source>
        <dbReference type="EMBL" id="MPN20628.1"/>
    </source>
</evidence>
<name>A0A645G1C0_9ZZZZ</name>
<dbReference type="Pfam" id="PF16118">
    <property type="entry name" value="DUF4834"/>
    <property type="match status" value="1"/>
</dbReference>
<organism evidence="1">
    <name type="scientific">bioreactor metagenome</name>
    <dbReference type="NCBI Taxonomy" id="1076179"/>
    <lineage>
        <taxon>unclassified sequences</taxon>
        <taxon>metagenomes</taxon>
        <taxon>ecological metagenomes</taxon>
    </lineage>
</organism>
<sequence>MNFLIFIIILVLLFGAVILFSVLGFIRSVFSAIFGIGRRRNTYQTSPDQPSYEADPKSKTKVFAPTEGEYVDFEEVKD</sequence>